<gene>
    <name evidence="4" type="ORF">NQX30_00610</name>
</gene>
<dbReference type="PANTHER" id="PTHR43080:SF2">
    <property type="entry name" value="CBS DOMAIN-CONTAINING PROTEIN"/>
    <property type="match status" value="1"/>
</dbReference>
<dbReference type="InterPro" id="IPR051257">
    <property type="entry name" value="Diverse_CBS-Domain"/>
</dbReference>
<dbReference type="PANTHER" id="PTHR43080">
    <property type="entry name" value="CBS DOMAIN-CONTAINING PROTEIN CBSX3, MITOCHONDRIAL"/>
    <property type="match status" value="1"/>
</dbReference>
<dbReference type="SMART" id="SM00116">
    <property type="entry name" value="CBS"/>
    <property type="match status" value="2"/>
</dbReference>
<dbReference type="Gene3D" id="3.10.580.10">
    <property type="entry name" value="CBS-domain"/>
    <property type="match status" value="1"/>
</dbReference>
<keyword evidence="5" id="KW-1185">Reference proteome</keyword>
<dbReference type="PROSITE" id="PS51371">
    <property type="entry name" value="CBS"/>
    <property type="match status" value="2"/>
</dbReference>
<protein>
    <submittedName>
        <fullName evidence="4">CBS domain-containing protein</fullName>
    </submittedName>
</protein>
<sequence length="154" mass="17420">MQVKDIIKTKKRAGQILSVSVEDLVTKAVDIMVTNDTGSVVVYDGDQFVGMVTFREVLNTLHEKGYESGSCTLCGDIIDKEHSSCATPDDSVEQLRSLMIDNHIRYLPVVQDGSLTDIVSFYDVARSLAKQINYENRLLKEYIRNWPEQENDNE</sequence>
<evidence type="ECO:0000313" key="4">
    <source>
        <dbReference type="EMBL" id="MDM5146889.1"/>
    </source>
</evidence>
<evidence type="ECO:0000256" key="1">
    <source>
        <dbReference type="ARBA" id="ARBA00023122"/>
    </source>
</evidence>
<feature type="domain" description="CBS" evidence="3">
    <location>
        <begin position="8"/>
        <end position="68"/>
    </location>
</feature>
<keyword evidence="1 2" id="KW-0129">CBS domain</keyword>
<evidence type="ECO:0000259" key="3">
    <source>
        <dbReference type="PROSITE" id="PS51371"/>
    </source>
</evidence>
<evidence type="ECO:0000256" key="2">
    <source>
        <dbReference type="PROSITE-ProRule" id="PRU00703"/>
    </source>
</evidence>
<dbReference type="Proteomes" id="UP001168167">
    <property type="component" value="Unassembled WGS sequence"/>
</dbReference>
<dbReference type="InterPro" id="IPR046342">
    <property type="entry name" value="CBS_dom_sf"/>
</dbReference>
<dbReference type="InterPro" id="IPR000644">
    <property type="entry name" value="CBS_dom"/>
</dbReference>
<reference evidence="4" key="1">
    <citation type="submission" date="2022-08" db="EMBL/GenBank/DDBJ databases">
        <authorList>
            <person name="Dzunkova M."/>
            <person name="La Clair J."/>
            <person name="Tyml T."/>
            <person name="Doud D."/>
            <person name="Schulz F."/>
            <person name="Piquer S."/>
            <person name="Porcel Sanchis D."/>
            <person name="Osborn A."/>
            <person name="Robinson D."/>
            <person name="Louie K.B."/>
            <person name="Bowen B.P."/>
            <person name="Bowers R."/>
            <person name="Lee J."/>
            <person name="Arnau Llombart V."/>
            <person name="Diaz Villanueva W."/>
            <person name="Gosliner T."/>
            <person name="Northen T."/>
            <person name="Cheng J.-F."/>
            <person name="Burkart M.D."/>
            <person name="Woyke T."/>
        </authorList>
    </citation>
    <scope>NUCLEOTIDE SEQUENCE</scope>
    <source>
        <strain evidence="4">Df01</strain>
    </source>
</reference>
<reference evidence="4" key="2">
    <citation type="journal article" date="2023" name="Microbiome">
        <title>Synthase-selected sorting approach identifies a beta-lactone synthase in a nudibranch symbiotic bacterium.</title>
        <authorList>
            <person name="Dzunkova M."/>
            <person name="La Clair J.J."/>
            <person name="Tyml T."/>
            <person name="Doud D."/>
            <person name="Schulz F."/>
            <person name="Piquer-Esteban S."/>
            <person name="Porcel Sanchis D."/>
            <person name="Osborn A."/>
            <person name="Robinson D."/>
            <person name="Louie K.B."/>
            <person name="Bowen B.P."/>
            <person name="Bowers R.M."/>
            <person name="Lee J."/>
            <person name="Arnau V."/>
            <person name="Diaz-Villanueva W."/>
            <person name="Stepanauskas R."/>
            <person name="Gosliner T."/>
            <person name="Date S.V."/>
            <person name="Northen T.R."/>
            <person name="Cheng J.F."/>
            <person name="Burkart M.D."/>
            <person name="Woyke T."/>
        </authorList>
    </citation>
    <scope>NUCLEOTIDE SEQUENCE</scope>
    <source>
        <strain evidence="4">Df01</strain>
    </source>
</reference>
<name>A0ABT7QJJ5_9GAMM</name>
<evidence type="ECO:0000313" key="5">
    <source>
        <dbReference type="Proteomes" id="UP001168167"/>
    </source>
</evidence>
<dbReference type="Pfam" id="PF00571">
    <property type="entry name" value="CBS"/>
    <property type="match status" value="2"/>
</dbReference>
<comment type="caution">
    <text evidence="4">The sequence shown here is derived from an EMBL/GenBank/DDBJ whole genome shotgun (WGS) entry which is preliminary data.</text>
</comment>
<feature type="domain" description="CBS" evidence="3">
    <location>
        <begin position="78"/>
        <end position="135"/>
    </location>
</feature>
<proteinExistence type="predicted"/>
<organism evidence="4 5">
    <name type="scientific">Candidatus Doriopsillibacter californiensis</name>
    <dbReference type="NCBI Taxonomy" id="2970740"/>
    <lineage>
        <taxon>Bacteria</taxon>
        <taxon>Pseudomonadati</taxon>
        <taxon>Pseudomonadota</taxon>
        <taxon>Gammaproteobacteria</taxon>
        <taxon>Candidatus Tethybacterales</taxon>
        <taxon>Candidatus Persebacteraceae</taxon>
        <taxon>Candidatus Doriopsillibacter</taxon>
    </lineage>
</organism>
<dbReference type="EMBL" id="JANQAO010000001">
    <property type="protein sequence ID" value="MDM5146889.1"/>
    <property type="molecule type" value="Genomic_DNA"/>
</dbReference>
<dbReference type="SUPFAM" id="SSF54631">
    <property type="entry name" value="CBS-domain pair"/>
    <property type="match status" value="1"/>
</dbReference>
<accession>A0ABT7QJJ5</accession>